<dbReference type="Proteomes" id="UP000766550">
    <property type="component" value="Unassembled WGS sequence"/>
</dbReference>
<accession>A0A8J8C478</accession>
<feature type="transmembrane region" description="Helical" evidence="1">
    <location>
        <begin position="94"/>
        <end position="112"/>
    </location>
</feature>
<feature type="transmembrane region" description="Helical" evidence="1">
    <location>
        <begin position="35"/>
        <end position="63"/>
    </location>
</feature>
<keyword evidence="1" id="KW-0472">Membrane</keyword>
<organism evidence="2 3">
    <name type="scientific">Haloarcula limicola</name>
    <dbReference type="NCBI Taxonomy" id="1429915"/>
    <lineage>
        <taxon>Archaea</taxon>
        <taxon>Methanobacteriati</taxon>
        <taxon>Methanobacteriota</taxon>
        <taxon>Stenosarchaea group</taxon>
        <taxon>Halobacteria</taxon>
        <taxon>Halobacteriales</taxon>
        <taxon>Haloarculaceae</taxon>
        <taxon>Haloarcula</taxon>
    </lineage>
</organism>
<proteinExistence type="predicted"/>
<evidence type="ECO:0000313" key="2">
    <source>
        <dbReference type="EMBL" id="MBV0925062.1"/>
    </source>
</evidence>
<comment type="caution">
    <text evidence="2">The sequence shown here is derived from an EMBL/GenBank/DDBJ whole genome shotgun (WGS) entry which is preliminary data.</text>
</comment>
<dbReference type="EMBL" id="JAHQXF010000002">
    <property type="protein sequence ID" value="MBV0925062.1"/>
    <property type="molecule type" value="Genomic_DNA"/>
</dbReference>
<gene>
    <name evidence="2" type="ORF">KTS45_12730</name>
</gene>
<sequence>MASNSDARALSLLAVLACVLGMVHAASGVIALLSALGVGALVLGGSQLVLGLLLVPAGVGIGYRKSRGRWLGIVCFAGIAIVQVLPLLSGSELAVPLAGVLLSVGSSLYLLLAGEAFESGDGDSRVLTEDTDPHEFVR</sequence>
<reference evidence="2 3" key="1">
    <citation type="submission" date="2021-06" db="EMBL/GenBank/DDBJ databases">
        <title>New haloarchaea isolates fom saline soil.</title>
        <authorList>
            <person name="Duran-Viseras A."/>
            <person name="Sanchez-Porro C.S."/>
            <person name="Ventosa A."/>
        </authorList>
    </citation>
    <scope>NUCLEOTIDE SEQUENCE [LARGE SCALE GENOMIC DNA]</scope>
    <source>
        <strain evidence="2 3">JCM 183640</strain>
    </source>
</reference>
<dbReference type="OrthoDB" id="242626at2157"/>
<name>A0A8J8C478_9EURY</name>
<keyword evidence="3" id="KW-1185">Reference proteome</keyword>
<evidence type="ECO:0000313" key="3">
    <source>
        <dbReference type="Proteomes" id="UP000766550"/>
    </source>
</evidence>
<protein>
    <submittedName>
        <fullName evidence="2">Uncharacterized protein</fullName>
    </submittedName>
</protein>
<dbReference type="AlphaFoldDB" id="A0A8J8C478"/>
<dbReference type="RefSeq" id="WP_162317903.1">
    <property type="nucleotide sequence ID" value="NZ_JAHQXF010000002.1"/>
</dbReference>
<feature type="transmembrane region" description="Helical" evidence="1">
    <location>
        <begin position="70"/>
        <end position="88"/>
    </location>
</feature>
<keyword evidence="1" id="KW-1133">Transmembrane helix</keyword>
<evidence type="ECO:0000256" key="1">
    <source>
        <dbReference type="SAM" id="Phobius"/>
    </source>
</evidence>
<keyword evidence="1" id="KW-0812">Transmembrane</keyword>